<dbReference type="PANTHER" id="PTHR43813">
    <property type="entry name" value="ACYL-ACTIVATING ENZYME 16, CHLOROPLASTIC-RELATED"/>
    <property type="match status" value="1"/>
</dbReference>
<organism evidence="2 3">
    <name type="scientific">Leptonema illini</name>
    <dbReference type="NCBI Taxonomy" id="183"/>
    <lineage>
        <taxon>Bacteria</taxon>
        <taxon>Pseudomonadati</taxon>
        <taxon>Spirochaetota</taxon>
        <taxon>Spirochaetia</taxon>
        <taxon>Leptospirales</taxon>
        <taxon>Leptospiraceae</taxon>
        <taxon>Leptonema</taxon>
    </lineage>
</organism>
<evidence type="ECO:0000259" key="1">
    <source>
        <dbReference type="Pfam" id="PF00501"/>
    </source>
</evidence>
<reference evidence="2 3" key="1">
    <citation type="submission" date="2019-10" db="EMBL/GenBank/DDBJ databases">
        <title>Extracellular Electron Transfer in a Candidatus Methanoperedens spp. Enrichment Culture.</title>
        <authorList>
            <person name="Berger S."/>
            <person name="Rangel Shaw D."/>
            <person name="Berben T."/>
            <person name="In 'T Zandt M."/>
            <person name="Frank J."/>
            <person name="Reimann J."/>
            <person name="Jetten M.S.M."/>
            <person name="Welte C.U."/>
        </authorList>
    </citation>
    <scope>NUCLEOTIDE SEQUENCE [LARGE SCALE GENOMIC DNA]</scope>
    <source>
        <strain evidence="2">SB12</strain>
    </source>
</reference>
<gene>
    <name evidence="2" type="ORF">F9K24_19005</name>
</gene>
<evidence type="ECO:0000313" key="3">
    <source>
        <dbReference type="Proteomes" id="UP000460298"/>
    </source>
</evidence>
<dbReference type="EMBL" id="WBUI01000027">
    <property type="protein sequence ID" value="KAB2929717.1"/>
    <property type="molecule type" value="Genomic_DNA"/>
</dbReference>
<dbReference type="InterPro" id="IPR052987">
    <property type="entry name" value="Chloroplast_AMP-bd_Enzymes"/>
</dbReference>
<dbReference type="Proteomes" id="UP000460298">
    <property type="component" value="Unassembled WGS sequence"/>
</dbReference>
<protein>
    <submittedName>
        <fullName evidence="2">Long-chain fatty acid--CoA ligase</fullName>
    </submittedName>
</protein>
<feature type="domain" description="AMP-dependent synthetase/ligase" evidence="1">
    <location>
        <begin position="10"/>
        <end position="457"/>
    </location>
</feature>
<dbReference type="AlphaFoldDB" id="A0A833GYE1"/>
<name>A0A833GYE1_9LEPT</name>
<dbReference type="InterPro" id="IPR000873">
    <property type="entry name" value="AMP-dep_synth/lig_dom"/>
</dbReference>
<dbReference type="SUPFAM" id="SSF56801">
    <property type="entry name" value="Acetyl-CoA synthetase-like"/>
    <property type="match status" value="1"/>
</dbReference>
<dbReference type="Pfam" id="PF23562">
    <property type="entry name" value="AMP-binding_C_3"/>
    <property type="match status" value="1"/>
</dbReference>
<proteinExistence type="predicted"/>
<dbReference type="PROSITE" id="PS00455">
    <property type="entry name" value="AMP_BINDING"/>
    <property type="match status" value="1"/>
</dbReference>
<dbReference type="InterPro" id="IPR020845">
    <property type="entry name" value="AMP-binding_CS"/>
</dbReference>
<keyword evidence="2" id="KW-0436">Ligase</keyword>
<dbReference type="GO" id="GO:0016874">
    <property type="term" value="F:ligase activity"/>
    <property type="evidence" value="ECO:0007669"/>
    <property type="project" value="UniProtKB-KW"/>
</dbReference>
<dbReference type="PANTHER" id="PTHR43813:SF1">
    <property type="entry name" value="ACYL-ACTIVATING ENZYME 16, CHLOROPLASTIC-RELATED"/>
    <property type="match status" value="1"/>
</dbReference>
<dbReference type="InterPro" id="IPR042099">
    <property type="entry name" value="ANL_N_sf"/>
</dbReference>
<sequence length="630" mass="70698">MKPANFYQMLEHAASVNPADRTFLRRMGDGSISGRTYPEWKQWTDALVAGLSDDGLKRGDRVLFLCDPSSYWLFTNVAIITAGGITVPRATDVTEDDILYIANHAECTRAIVQNRKTKERLEKLKGRIPTLKTIHVMQDEGHNLLTGDDSLVALTEKGEAALKVNAQLVADMAKRLDPESLCMIIYTSGTTGAPKGAMQTQQGWIACVENVIPRLQARRGDRAISLLPPWHVFEQVIEYAFLYLGLQFMITDISLLKDDLKEFKPTIFPSVPRIWESVYNGIIGKVKKESAAKQKVFNFFLSVGATWHRWHAVAFNYDLQIEKPNAFVSLLRRLLAFFVLLLLSPLKLLSKVIFKGIREALGGHMRVSLSGGSALPGVVDRFLSAVGLRVLEGYGMTETSAVISARLIEGPVSGTIGKPLDGYEIRLKNDQGVDVKHIPGAKGTLWVKSVQVMKGYYRRPELNDIVFDKDGFFDTGDLMMLTHRGELVFAGRAKDTIVLASGENLEPVPLEDRLLISDYIDQVMVVGDDKKHPAALIVPAFDRLKEHLPSLPDSRERWNDNLAVRALFQNEIGRLLTREAGFKSFEIVPKDAFYIVPRPFDLETEMTKTLKMKRPVIKDHFQAEIDRIYK</sequence>
<dbReference type="Pfam" id="PF00501">
    <property type="entry name" value="AMP-binding"/>
    <property type="match status" value="1"/>
</dbReference>
<dbReference type="Gene3D" id="3.40.50.12780">
    <property type="entry name" value="N-terminal domain of ligase-like"/>
    <property type="match status" value="2"/>
</dbReference>
<evidence type="ECO:0000313" key="2">
    <source>
        <dbReference type="EMBL" id="KAB2929717.1"/>
    </source>
</evidence>
<accession>A0A833GYE1</accession>
<comment type="caution">
    <text evidence="2">The sequence shown here is derived from an EMBL/GenBank/DDBJ whole genome shotgun (WGS) entry which is preliminary data.</text>
</comment>